<keyword evidence="3 6" id="KW-0812">Transmembrane</keyword>
<organism evidence="7 8">
    <name type="scientific">Crystallibacter crystallopoietes</name>
    <dbReference type="NCBI Taxonomy" id="37928"/>
    <lineage>
        <taxon>Bacteria</taxon>
        <taxon>Bacillati</taxon>
        <taxon>Actinomycetota</taxon>
        <taxon>Actinomycetes</taxon>
        <taxon>Micrococcales</taxon>
        <taxon>Micrococcaceae</taxon>
        <taxon>Crystallibacter</taxon>
    </lineage>
</organism>
<dbReference type="InterPro" id="IPR001123">
    <property type="entry name" value="LeuE-type"/>
</dbReference>
<feature type="transmembrane region" description="Helical" evidence="6">
    <location>
        <begin position="38"/>
        <end position="63"/>
    </location>
</feature>
<keyword evidence="5 6" id="KW-0472">Membrane</keyword>
<dbReference type="GO" id="GO:0015171">
    <property type="term" value="F:amino acid transmembrane transporter activity"/>
    <property type="evidence" value="ECO:0007669"/>
    <property type="project" value="TreeGrafter"/>
</dbReference>
<evidence type="ECO:0000256" key="2">
    <source>
        <dbReference type="ARBA" id="ARBA00022475"/>
    </source>
</evidence>
<protein>
    <submittedName>
        <fullName evidence="7">Threonine/homoserine/homoserine lactone efflux protein</fullName>
    </submittedName>
</protein>
<dbReference type="Pfam" id="PF01810">
    <property type="entry name" value="LysE"/>
    <property type="match status" value="1"/>
</dbReference>
<evidence type="ECO:0000256" key="5">
    <source>
        <dbReference type="ARBA" id="ARBA00023136"/>
    </source>
</evidence>
<dbReference type="RefSeq" id="WP_074700738.1">
    <property type="nucleotide sequence ID" value="NZ_CP018863.1"/>
</dbReference>
<evidence type="ECO:0000256" key="3">
    <source>
        <dbReference type="ARBA" id="ARBA00022692"/>
    </source>
</evidence>
<reference evidence="7 8" key="1">
    <citation type="submission" date="2016-10" db="EMBL/GenBank/DDBJ databases">
        <authorList>
            <person name="de Groot N.N."/>
        </authorList>
    </citation>
    <scope>NUCLEOTIDE SEQUENCE [LARGE SCALE GENOMIC DNA]</scope>
    <source>
        <strain evidence="7 8">DSM 20117</strain>
    </source>
</reference>
<feature type="transmembrane region" description="Helical" evidence="6">
    <location>
        <begin position="69"/>
        <end position="86"/>
    </location>
</feature>
<dbReference type="Proteomes" id="UP000181917">
    <property type="component" value="Unassembled WGS sequence"/>
</dbReference>
<keyword evidence="4 6" id="KW-1133">Transmembrane helix</keyword>
<dbReference type="PANTHER" id="PTHR30086:SF20">
    <property type="entry name" value="ARGININE EXPORTER PROTEIN ARGO-RELATED"/>
    <property type="match status" value="1"/>
</dbReference>
<accession>A0A1H1DLW9</accession>
<keyword evidence="8" id="KW-1185">Reference proteome</keyword>
<evidence type="ECO:0000313" key="7">
    <source>
        <dbReference type="EMBL" id="SDQ77505.1"/>
    </source>
</evidence>
<sequence length="216" mass="22037">MDQQLFFGFAIVAFTLACTPGADWAYSIAAGLGQRSFAPAVAGLCSGYVLHTLLVAAGLAALIASQPSLLGWLTVAGAVYLVWLGISTARSWRAASFSSGETDNSPSATGRVATFFRGMGTSGINPKGLLLYVALVPQFVSPQASLPASVQSGILGLSFVAAAALVYTLVALAARKLLASRPAAAGRVTLASGTIMIALGAVLLWEQAGPLLAFFV</sequence>
<evidence type="ECO:0000313" key="8">
    <source>
        <dbReference type="Proteomes" id="UP000181917"/>
    </source>
</evidence>
<gene>
    <name evidence="7" type="ORF">SAMN04489742_2512</name>
</gene>
<dbReference type="EMBL" id="FNKH01000002">
    <property type="protein sequence ID" value="SDQ77505.1"/>
    <property type="molecule type" value="Genomic_DNA"/>
</dbReference>
<keyword evidence="2" id="KW-1003">Cell membrane</keyword>
<dbReference type="STRING" id="37928.SAMN04489742_2512"/>
<feature type="transmembrane region" description="Helical" evidence="6">
    <location>
        <begin position="184"/>
        <end position="205"/>
    </location>
</feature>
<evidence type="ECO:0000256" key="4">
    <source>
        <dbReference type="ARBA" id="ARBA00022989"/>
    </source>
</evidence>
<proteinExistence type="predicted"/>
<dbReference type="PANTHER" id="PTHR30086">
    <property type="entry name" value="ARGININE EXPORTER PROTEIN ARGO"/>
    <property type="match status" value="1"/>
</dbReference>
<name>A0A1H1DLW9_9MICC</name>
<evidence type="ECO:0000256" key="6">
    <source>
        <dbReference type="SAM" id="Phobius"/>
    </source>
</evidence>
<feature type="transmembrane region" description="Helical" evidence="6">
    <location>
        <begin position="6"/>
        <end position="26"/>
    </location>
</feature>
<dbReference type="GO" id="GO:0005886">
    <property type="term" value="C:plasma membrane"/>
    <property type="evidence" value="ECO:0007669"/>
    <property type="project" value="UniProtKB-SubCell"/>
</dbReference>
<evidence type="ECO:0000256" key="1">
    <source>
        <dbReference type="ARBA" id="ARBA00004651"/>
    </source>
</evidence>
<dbReference type="KEGG" id="acry:AC20117_04865"/>
<comment type="subcellular location">
    <subcellularLocation>
        <location evidence="1">Cell membrane</location>
        <topology evidence="1">Multi-pass membrane protein</topology>
    </subcellularLocation>
</comment>
<dbReference type="OrthoDB" id="9814990at2"/>
<feature type="transmembrane region" description="Helical" evidence="6">
    <location>
        <begin position="152"/>
        <end position="172"/>
    </location>
</feature>
<dbReference type="AlphaFoldDB" id="A0A1H1DLW9"/>